<dbReference type="AlphaFoldDB" id="A0A0B7MH08"/>
<evidence type="ECO:0000313" key="3">
    <source>
        <dbReference type="EMBL" id="CEO89919.1"/>
    </source>
</evidence>
<dbReference type="EMBL" id="CDRZ01000264">
    <property type="protein sequence ID" value="CEO89919.1"/>
    <property type="molecule type" value="Genomic_DNA"/>
</dbReference>
<proteinExistence type="predicted"/>
<organism evidence="3 4">
    <name type="scientific">Syntrophaceticus schinkii</name>
    <dbReference type="NCBI Taxonomy" id="499207"/>
    <lineage>
        <taxon>Bacteria</taxon>
        <taxon>Bacillati</taxon>
        <taxon>Bacillota</taxon>
        <taxon>Clostridia</taxon>
        <taxon>Thermoanaerobacterales</taxon>
        <taxon>Thermoanaerobacterales Family III. Incertae Sedis</taxon>
        <taxon>Syntrophaceticus</taxon>
    </lineage>
</organism>
<accession>A0A0B7MH08</accession>
<reference evidence="4" key="1">
    <citation type="submission" date="2015-01" db="EMBL/GenBank/DDBJ databases">
        <authorList>
            <person name="Manzoor Shahid"/>
            <person name="Zubair Saima"/>
        </authorList>
    </citation>
    <scope>NUCLEOTIDE SEQUENCE [LARGE SCALE GENOMIC DNA]</scope>
    <source>
        <strain evidence="4">Sp3</strain>
    </source>
</reference>
<keyword evidence="1" id="KW-0812">Transmembrane</keyword>
<evidence type="ECO:0000313" key="4">
    <source>
        <dbReference type="Proteomes" id="UP000046155"/>
    </source>
</evidence>
<evidence type="ECO:0000256" key="1">
    <source>
        <dbReference type="SAM" id="Phobius"/>
    </source>
</evidence>
<name>A0A0B7MH08_9FIRM</name>
<keyword evidence="1" id="KW-0472">Membrane</keyword>
<keyword evidence="4" id="KW-1185">Reference proteome</keyword>
<feature type="transmembrane region" description="Helical" evidence="1">
    <location>
        <begin position="12"/>
        <end position="31"/>
    </location>
</feature>
<evidence type="ECO:0000259" key="2">
    <source>
        <dbReference type="Pfam" id="PF20016"/>
    </source>
</evidence>
<sequence length="129" mass="15158">MEKLRYYVKYTYGYYWSSLSYLSIFLSIVLILGLPQEVVQLNIFYKILITIGIFVLTFLITLLWYVLFKKKVIVNLQQDKTITVKCGDIFTQNGNIVMPVNLYFDTLVKDGLVAEKSIHGQFVKKNIWR</sequence>
<gene>
    <name evidence="3" type="ORF">SSCH_650001</name>
</gene>
<feature type="domain" description="Thoeris protein ThsA Macro" evidence="2">
    <location>
        <begin position="82"/>
        <end position="126"/>
    </location>
</feature>
<keyword evidence="1" id="KW-1133">Transmembrane helix</keyword>
<protein>
    <recommendedName>
        <fullName evidence="2">Thoeris protein ThsA Macro domain-containing protein</fullName>
    </recommendedName>
</protein>
<feature type="transmembrane region" description="Helical" evidence="1">
    <location>
        <begin position="43"/>
        <end position="68"/>
    </location>
</feature>
<dbReference type="Proteomes" id="UP000046155">
    <property type="component" value="Unassembled WGS sequence"/>
</dbReference>
<dbReference type="Pfam" id="PF20016">
    <property type="entry name" value="ThsA_Macro"/>
    <property type="match status" value="1"/>
</dbReference>
<dbReference type="InterPro" id="IPR045535">
    <property type="entry name" value="ThsA_Macro"/>
</dbReference>